<gene>
    <name evidence="6" type="ORF">IV88_GL000614</name>
</gene>
<dbReference type="RefSeq" id="WP_236698583.1">
    <property type="nucleotide sequence ID" value="NZ_BJZZ01000002.1"/>
</dbReference>
<dbReference type="Pfam" id="PF02146">
    <property type="entry name" value="SIR2"/>
    <property type="match status" value="1"/>
</dbReference>
<dbReference type="GO" id="GO:0017136">
    <property type="term" value="F:histone deacetylase activity, NAD-dependent"/>
    <property type="evidence" value="ECO:0007669"/>
    <property type="project" value="TreeGrafter"/>
</dbReference>
<evidence type="ECO:0000313" key="6">
    <source>
        <dbReference type="EMBL" id="KRO26154.1"/>
    </source>
</evidence>
<feature type="binding site" evidence="4">
    <location>
        <position position="146"/>
    </location>
    <ligand>
        <name>Zn(2+)</name>
        <dbReference type="ChEBI" id="CHEBI:29105"/>
    </ligand>
</feature>
<dbReference type="PANTHER" id="PTHR11085">
    <property type="entry name" value="NAD-DEPENDENT PROTEIN DEACYLASE SIRTUIN-5, MITOCHONDRIAL-RELATED"/>
    <property type="match status" value="1"/>
</dbReference>
<reference evidence="6 7" key="1">
    <citation type="journal article" date="2015" name="Genome Announc.">
        <title>Expanding the biotechnology potential of lactobacilli through comparative genomics of 213 strains and associated genera.</title>
        <authorList>
            <person name="Sun Z."/>
            <person name="Harris H.M."/>
            <person name="McCann A."/>
            <person name="Guo C."/>
            <person name="Argimon S."/>
            <person name="Zhang W."/>
            <person name="Yang X."/>
            <person name="Jeffery I.B."/>
            <person name="Cooney J.C."/>
            <person name="Kagawa T.F."/>
            <person name="Liu W."/>
            <person name="Song Y."/>
            <person name="Salvetti E."/>
            <person name="Wrobel A."/>
            <person name="Rasinkangas P."/>
            <person name="Parkhill J."/>
            <person name="Rea M.C."/>
            <person name="O'Sullivan O."/>
            <person name="Ritari J."/>
            <person name="Douillard F.P."/>
            <person name="Paul Ross R."/>
            <person name="Yang R."/>
            <person name="Briner A.E."/>
            <person name="Felis G.E."/>
            <person name="de Vos W.M."/>
            <person name="Barrangou R."/>
            <person name="Klaenhammer T.R."/>
            <person name="Caufield P.W."/>
            <person name="Cui Y."/>
            <person name="Zhang H."/>
            <person name="O'Toole P.W."/>
        </authorList>
    </citation>
    <scope>NUCLEOTIDE SEQUENCE [LARGE SCALE GENOMIC DNA]</scope>
    <source>
        <strain evidence="6 7">DSM 23026</strain>
    </source>
</reference>
<dbReference type="AlphaFoldDB" id="A0A0R2NSE8"/>
<comment type="caution">
    <text evidence="4">Lacks conserved residue(s) required for the propagation of feature annotation.</text>
</comment>
<keyword evidence="3" id="KW-0520">NAD</keyword>
<sequence>MSESSLKEQVKQMYQMILDAKHPTVLTGAGISVSSHIPDMEMMTNVFGVFESTTLENHPDTFWSEFHKDFVDPIFKYGPNKSHRVLAKLEQNGHLDGIVTTNVDYLHNIAGNTNVMPIWSDLNTNHCINCGRIFDINRLKDAIPRCQNCNGVLSPDPVFRHIATLPDEVRRANQIMQNSDLTIVIGSNGYYSQTSNQHVININPKPNTFDQRSDLILRHSSDAVFTELEQML</sequence>
<keyword evidence="4" id="KW-0862">Zinc</keyword>
<keyword evidence="2" id="KW-0808">Transferase</keyword>
<evidence type="ECO:0000256" key="2">
    <source>
        <dbReference type="ARBA" id="ARBA00022679"/>
    </source>
</evidence>
<dbReference type="GO" id="GO:0046872">
    <property type="term" value="F:metal ion binding"/>
    <property type="evidence" value="ECO:0007669"/>
    <property type="project" value="UniProtKB-KW"/>
</dbReference>
<dbReference type="InterPro" id="IPR026591">
    <property type="entry name" value="Sirtuin_cat_small_dom_sf"/>
</dbReference>
<dbReference type="Proteomes" id="UP000051249">
    <property type="component" value="Unassembled WGS sequence"/>
</dbReference>
<evidence type="ECO:0000256" key="1">
    <source>
        <dbReference type="ARBA" id="ARBA00012928"/>
    </source>
</evidence>
<keyword evidence="7" id="KW-1185">Reference proteome</keyword>
<organism evidence="6 7">
    <name type="scientific">Pediococcus argentinicus</name>
    <dbReference type="NCBI Taxonomy" id="480391"/>
    <lineage>
        <taxon>Bacteria</taxon>
        <taxon>Bacillati</taxon>
        <taxon>Bacillota</taxon>
        <taxon>Bacilli</taxon>
        <taxon>Lactobacillales</taxon>
        <taxon>Lactobacillaceae</taxon>
        <taxon>Pediococcus</taxon>
    </lineage>
</organism>
<feature type="binding site" evidence="4">
    <location>
        <position position="127"/>
    </location>
    <ligand>
        <name>Zn(2+)</name>
        <dbReference type="ChEBI" id="CHEBI:29105"/>
    </ligand>
</feature>
<accession>A0A0R2NSE8</accession>
<dbReference type="PATRIC" id="fig|480391.4.peg.622"/>
<dbReference type="InterPro" id="IPR026590">
    <property type="entry name" value="Ssirtuin_cat_dom"/>
</dbReference>
<feature type="binding site" evidence="4">
    <location>
        <position position="130"/>
    </location>
    <ligand>
        <name>Zn(2+)</name>
        <dbReference type="ChEBI" id="CHEBI:29105"/>
    </ligand>
</feature>
<evidence type="ECO:0000256" key="3">
    <source>
        <dbReference type="ARBA" id="ARBA00023027"/>
    </source>
</evidence>
<dbReference type="InterPro" id="IPR003000">
    <property type="entry name" value="Sirtuin"/>
</dbReference>
<protein>
    <recommendedName>
        <fullName evidence="1">protein acetyllysine N-acetyltransferase</fullName>
        <ecNumber evidence="1">2.3.1.286</ecNumber>
    </recommendedName>
</protein>
<evidence type="ECO:0000259" key="5">
    <source>
        <dbReference type="PROSITE" id="PS50305"/>
    </source>
</evidence>
<dbReference type="SUPFAM" id="SSF52467">
    <property type="entry name" value="DHS-like NAD/FAD-binding domain"/>
    <property type="match status" value="1"/>
</dbReference>
<dbReference type="PROSITE" id="PS50305">
    <property type="entry name" value="SIRTUIN"/>
    <property type="match status" value="1"/>
</dbReference>
<name>A0A0R2NSE8_9LACO</name>
<evidence type="ECO:0000256" key="4">
    <source>
        <dbReference type="PROSITE-ProRule" id="PRU00236"/>
    </source>
</evidence>
<proteinExistence type="predicted"/>
<dbReference type="InterPro" id="IPR029035">
    <property type="entry name" value="DHS-like_NAD/FAD-binding_dom"/>
</dbReference>
<dbReference type="Gene3D" id="3.40.50.1220">
    <property type="entry name" value="TPP-binding domain"/>
    <property type="match status" value="1"/>
</dbReference>
<feature type="binding site" evidence="4">
    <location>
        <position position="149"/>
    </location>
    <ligand>
        <name>Zn(2+)</name>
        <dbReference type="ChEBI" id="CHEBI:29105"/>
    </ligand>
</feature>
<dbReference type="EMBL" id="JQCQ01000002">
    <property type="protein sequence ID" value="KRO26154.1"/>
    <property type="molecule type" value="Genomic_DNA"/>
</dbReference>
<dbReference type="EC" id="2.3.1.286" evidence="1"/>
<comment type="caution">
    <text evidence="6">The sequence shown here is derived from an EMBL/GenBank/DDBJ whole genome shotgun (WGS) entry which is preliminary data.</text>
</comment>
<dbReference type="PANTHER" id="PTHR11085:SF10">
    <property type="entry name" value="NAD-DEPENDENT PROTEIN DEACYLASE SIRTUIN-5, MITOCHONDRIAL-RELATED"/>
    <property type="match status" value="1"/>
</dbReference>
<dbReference type="InterPro" id="IPR050134">
    <property type="entry name" value="NAD-dep_sirtuin_deacylases"/>
</dbReference>
<dbReference type="Gene3D" id="3.30.1600.10">
    <property type="entry name" value="SIR2/SIRT2 'Small Domain"/>
    <property type="match status" value="1"/>
</dbReference>
<keyword evidence="4" id="KW-0479">Metal-binding</keyword>
<evidence type="ECO:0000313" key="7">
    <source>
        <dbReference type="Proteomes" id="UP000051249"/>
    </source>
</evidence>
<feature type="domain" description="Deacetylase sirtuin-type" evidence="5">
    <location>
        <begin position="3"/>
        <end position="232"/>
    </location>
</feature>
<dbReference type="GO" id="GO:0070403">
    <property type="term" value="F:NAD+ binding"/>
    <property type="evidence" value="ECO:0007669"/>
    <property type="project" value="InterPro"/>
</dbReference>